<dbReference type="InterPro" id="IPR013507">
    <property type="entry name" value="DNA_mismatch_S5_2-like"/>
</dbReference>
<dbReference type="PROSITE" id="PS00058">
    <property type="entry name" value="DNA_MISMATCH_REPAIR_1"/>
    <property type="match status" value="1"/>
</dbReference>
<dbReference type="SMART" id="SM01340">
    <property type="entry name" value="DNA_mis_repair"/>
    <property type="match status" value="1"/>
</dbReference>
<dbReference type="SMART" id="SM00853">
    <property type="entry name" value="MutL_C"/>
    <property type="match status" value="1"/>
</dbReference>
<dbReference type="SUPFAM" id="SSF118116">
    <property type="entry name" value="DNA mismatch repair protein MutL"/>
    <property type="match status" value="1"/>
</dbReference>
<dbReference type="PANTHER" id="PTHR10073:SF52">
    <property type="entry name" value="MISMATCH REPAIR ENDONUCLEASE PMS2"/>
    <property type="match status" value="1"/>
</dbReference>
<gene>
    <name evidence="5" type="ORF">C0Q70_00441</name>
</gene>
<dbReference type="InterPro" id="IPR020568">
    <property type="entry name" value="Ribosomal_Su5_D2-typ_SF"/>
</dbReference>
<dbReference type="InterPro" id="IPR037198">
    <property type="entry name" value="MutL_C_sf"/>
</dbReference>
<name>A0A2T7PWP1_POMCA</name>
<evidence type="ECO:0000313" key="5">
    <source>
        <dbReference type="EMBL" id="PVD37839.1"/>
    </source>
</evidence>
<dbReference type="Proteomes" id="UP000245119">
    <property type="component" value="Linkage Group LG1"/>
</dbReference>
<dbReference type="CDD" id="cd03484">
    <property type="entry name" value="MutL_Trans_hPMS_2_like"/>
    <property type="match status" value="1"/>
</dbReference>
<dbReference type="InterPro" id="IPR042120">
    <property type="entry name" value="MutL_C_dimsub"/>
</dbReference>
<dbReference type="InterPro" id="IPR036890">
    <property type="entry name" value="HATPase_C_sf"/>
</dbReference>
<dbReference type="FunFam" id="3.30.230.10:FF:000032">
    <property type="entry name" value="mismatch repair endonuclease PMS2 isoform X2"/>
    <property type="match status" value="1"/>
</dbReference>
<dbReference type="FunFam" id="3.30.1370.100:FF:000001">
    <property type="entry name" value="Mismatch repair endonuclease pms1, putative"/>
    <property type="match status" value="1"/>
</dbReference>
<feature type="domain" description="MutL C-terminal dimerisation" evidence="3">
    <location>
        <begin position="591"/>
        <end position="735"/>
    </location>
</feature>
<evidence type="ECO:0000313" key="6">
    <source>
        <dbReference type="Proteomes" id="UP000245119"/>
    </source>
</evidence>
<dbReference type="GO" id="GO:0016887">
    <property type="term" value="F:ATP hydrolysis activity"/>
    <property type="evidence" value="ECO:0007669"/>
    <property type="project" value="InterPro"/>
</dbReference>
<evidence type="ECO:0000256" key="1">
    <source>
        <dbReference type="ARBA" id="ARBA00006082"/>
    </source>
</evidence>
<organism evidence="5 6">
    <name type="scientific">Pomacea canaliculata</name>
    <name type="common">Golden apple snail</name>
    <dbReference type="NCBI Taxonomy" id="400727"/>
    <lineage>
        <taxon>Eukaryota</taxon>
        <taxon>Metazoa</taxon>
        <taxon>Spiralia</taxon>
        <taxon>Lophotrochozoa</taxon>
        <taxon>Mollusca</taxon>
        <taxon>Gastropoda</taxon>
        <taxon>Caenogastropoda</taxon>
        <taxon>Architaenioglossa</taxon>
        <taxon>Ampullarioidea</taxon>
        <taxon>Ampullariidae</taxon>
        <taxon>Pomacea</taxon>
    </lineage>
</organism>
<evidence type="ECO:0008006" key="7">
    <source>
        <dbReference type="Google" id="ProtNLM"/>
    </source>
</evidence>
<evidence type="ECO:0000259" key="3">
    <source>
        <dbReference type="SMART" id="SM00853"/>
    </source>
</evidence>
<dbReference type="GO" id="GO:0140664">
    <property type="term" value="F:ATP-dependent DNA damage sensor activity"/>
    <property type="evidence" value="ECO:0007669"/>
    <property type="project" value="InterPro"/>
</dbReference>
<dbReference type="InterPro" id="IPR002099">
    <property type="entry name" value="MutL/Mlh/PMS"/>
</dbReference>
<reference evidence="5 6" key="1">
    <citation type="submission" date="2018-04" db="EMBL/GenBank/DDBJ databases">
        <title>The genome of golden apple snail Pomacea canaliculata provides insight into stress tolerance and invasive adaptation.</title>
        <authorList>
            <person name="Liu C."/>
            <person name="Liu B."/>
            <person name="Ren Y."/>
            <person name="Zhang Y."/>
            <person name="Wang H."/>
            <person name="Li S."/>
            <person name="Jiang F."/>
            <person name="Yin L."/>
            <person name="Zhang G."/>
            <person name="Qian W."/>
            <person name="Fan W."/>
        </authorList>
    </citation>
    <scope>NUCLEOTIDE SEQUENCE [LARGE SCALE GENOMIC DNA]</scope>
    <source>
        <strain evidence="5">SZHN2017</strain>
        <tissue evidence="5">Muscle</tissue>
    </source>
</reference>
<dbReference type="OrthoDB" id="10254304at2759"/>
<dbReference type="AlphaFoldDB" id="A0A2T7PWP1"/>
<dbReference type="SUPFAM" id="SSF54211">
    <property type="entry name" value="Ribosomal protein S5 domain 2-like"/>
    <property type="match status" value="1"/>
</dbReference>
<dbReference type="InterPro" id="IPR014721">
    <property type="entry name" value="Ribsml_uS5_D2-typ_fold_subgr"/>
</dbReference>
<dbReference type="Gene3D" id="3.30.565.10">
    <property type="entry name" value="Histidine kinase-like ATPase, C-terminal domain"/>
    <property type="match status" value="1"/>
</dbReference>
<dbReference type="Gene3D" id="3.30.1370.100">
    <property type="entry name" value="MutL, C-terminal domain, regulatory subdomain"/>
    <property type="match status" value="1"/>
</dbReference>
<feature type="domain" description="DNA mismatch repair protein S5" evidence="4">
    <location>
        <begin position="246"/>
        <end position="379"/>
    </location>
</feature>
<evidence type="ECO:0000259" key="4">
    <source>
        <dbReference type="SMART" id="SM01340"/>
    </source>
</evidence>
<dbReference type="GO" id="GO:0006298">
    <property type="term" value="P:mismatch repair"/>
    <property type="evidence" value="ECO:0007669"/>
    <property type="project" value="InterPro"/>
</dbReference>
<protein>
    <recommendedName>
        <fullName evidence="7">DNA mismatch repair protein S5 domain-containing protein</fullName>
    </recommendedName>
</protein>
<dbReference type="PANTHER" id="PTHR10073">
    <property type="entry name" value="DNA MISMATCH REPAIR PROTEIN MLH, PMS, MUTL"/>
    <property type="match status" value="1"/>
</dbReference>
<dbReference type="InterPro" id="IPR014790">
    <property type="entry name" value="MutL_C"/>
</dbReference>
<dbReference type="FunFam" id="3.30.565.10:FF:000014">
    <property type="entry name" value="Mismatch repair endonuclease pms1, putative"/>
    <property type="match status" value="1"/>
</dbReference>
<dbReference type="NCBIfam" id="TIGR00585">
    <property type="entry name" value="mutl"/>
    <property type="match status" value="1"/>
</dbReference>
<dbReference type="InterPro" id="IPR038973">
    <property type="entry name" value="MutL/Mlh/Pms-like"/>
</dbReference>
<accession>A0A2T7PWP1</accession>
<comment type="caution">
    <text evidence="5">The sequence shown here is derived from an EMBL/GenBank/DDBJ whole genome shotgun (WGS) entry which is preliminary data.</text>
</comment>
<dbReference type="CDD" id="cd16926">
    <property type="entry name" value="HATPase_MutL-MLH-PMS-like"/>
    <property type="match status" value="1"/>
</dbReference>
<dbReference type="Pfam" id="PF13589">
    <property type="entry name" value="HATPase_c_3"/>
    <property type="match status" value="1"/>
</dbReference>
<evidence type="ECO:0000256" key="2">
    <source>
        <dbReference type="ARBA" id="ARBA00022763"/>
    </source>
</evidence>
<dbReference type="GO" id="GO:0005524">
    <property type="term" value="F:ATP binding"/>
    <property type="evidence" value="ECO:0007669"/>
    <property type="project" value="InterPro"/>
</dbReference>
<dbReference type="Gene3D" id="3.30.230.10">
    <property type="match status" value="1"/>
</dbReference>
<dbReference type="EMBL" id="PZQS01000001">
    <property type="protein sequence ID" value="PVD37839.1"/>
    <property type="molecule type" value="Genomic_DNA"/>
</dbReference>
<proteinExistence type="inferred from homology"/>
<dbReference type="GO" id="GO:0030983">
    <property type="term" value="F:mismatched DNA binding"/>
    <property type="evidence" value="ECO:0007669"/>
    <property type="project" value="InterPro"/>
</dbReference>
<dbReference type="Pfam" id="PF01119">
    <property type="entry name" value="DNA_mis_repair"/>
    <property type="match status" value="1"/>
</dbReference>
<dbReference type="GO" id="GO:0032389">
    <property type="term" value="C:MutLalpha complex"/>
    <property type="evidence" value="ECO:0007669"/>
    <property type="project" value="TreeGrafter"/>
</dbReference>
<dbReference type="InterPro" id="IPR042121">
    <property type="entry name" value="MutL_C_regsub"/>
</dbReference>
<keyword evidence="2" id="KW-0227">DNA damage</keyword>
<dbReference type="STRING" id="400727.A0A2T7PWP1"/>
<keyword evidence="6" id="KW-1185">Reference proteome</keyword>
<dbReference type="Gene3D" id="3.30.1540.20">
    <property type="entry name" value="MutL, C-terminal domain, dimerisation subdomain"/>
    <property type="match status" value="1"/>
</dbReference>
<dbReference type="InterPro" id="IPR014762">
    <property type="entry name" value="DNA_mismatch_repair_CS"/>
</dbReference>
<dbReference type="SUPFAM" id="SSF55874">
    <property type="entry name" value="ATPase domain of HSP90 chaperone/DNA topoisomerase II/histidine kinase"/>
    <property type="match status" value="1"/>
</dbReference>
<dbReference type="Pfam" id="PF08676">
    <property type="entry name" value="MutL_C"/>
    <property type="match status" value="1"/>
</dbReference>
<comment type="similarity">
    <text evidence="1">Belongs to the DNA mismatch repair MutL/HexB family.</text>
</comment>
<sequence>MATSGVDQADEIEHLGYEYQENEVLGSQKEAGTIRAVDKESVHRICSGQVVLSLATAVKELVENSVDAAATCIEIKLKEYGAESIEVSDNGLGVEEKNFEGLTLKHHTSKLSDFSDLVNVTTFGFRGEALSSLCALSNVTIITRHDSADVGTKLVIDGNGKIVSRSPIPRQRGTTVMVQNLFYSLPVRHREFQRNLKREFGKMMQVLNAYCLINTTVRISCHNQTGKGNRMTMVCTNGNPSVKANIADVFGPKQLMSIMPFEQHNPTEDIYTEFGIRPDRSQTCNLRIEGFISKCEHGQGRSSADRQYVFINKRPCDAHKVLRVVNEVYHSYNRHQYPFVVLLIFMSSGSVDVNVTPDKRQIFVEGEQILLATLKVSFSLPTGNITERSPNKGAITMLFPQSPGSQRTIYKEPEMSPAVVDCDVDVYDCDSDSTTSSFSKSCSGMVSIFSPLVSDNVTESSVAEEHQLLSSLSKTVDFEEVTSAQDSVNGFQVSDPLDKTASKLTTFQKLADKGDEPDGLSCVAYVSKESPSLHHLEPEDLQAGEETCVSISSQNHSVMNTSCVRSFRAKICPSQNQAAEEELQKQIRCDVFLQFNLGFIIARSGRDLFIVDQHATDEKYNFEMLQQNTVLQSQLLIHPQSLELTAANEIILLDNLHIFQKNGFEFHIDETAPPTQRVKLKSTPISKNWKFGKEDIEELIFMLTDSSGIICRPSRVRLMFASRACRKSIMIGTALSKVEMKKAS</sequence>